<evidence type="ECO:0000313" key="16">
    <source>
        <dbReference type="Proteomes" id="UP000076738"/>
    </source>
</evidence>
<dbReference type="Pfam" id="PF00270">
    <property type="entry name" value="DEAD"/>
    <property type="match status" value="1"/>
</dbReference>
<comment type="catalytic activity">
    <reaction evidence="11">
        <text>ATP + H2O = ADP + phosphate + H(+)</text>
        <dbReference type="Rhea" id="RHEA:13065"/>
        <dbReference type="ChEBI" id="CHEBI:15377"/>
        <dbReference type="ChEBI" id="CHEBI:15378"/>
        <dbReference type="ChEBI" id="CHEBI:30616"/>
        <dbReference type="ChEBI" id="CHEBI:43474"/>
        <dbReference type="ChEBI" id="CHEBI:456216"/>
        <dbReference type="EC" id="3.6.4.13"/>
    </reaction>
</comment>
<dbReference type="SUPFAM" id="SSF52540">
    <property type="entry name" value="P-loop containing nucleoside triphosphate hydrolases"/>
    <property type="match status" value="1"/>
</dbReference>
<feature type="region of interest" description="Disordered" evidence="12">
    <location>
        <begin position="23"/>
        <end position="58"/>
    </location>
</feature>
<dbReference type="FunFam" id="1.20.120.1080:FF:000002">
    <property type="entry name" value="Putative ATP-dependent RNA helicase DHX36"/>
    <property type="match status" value="1"/>
</dbReference>
<feature type="domain" description="Helicase C-terminal" evidence="14">
    <location>
        <begin position="977"/>
        <end position="1144"/>
    </location>
</feature>
<feature type="domain" description="Helicase ATP-binding" evidence="13">
    <location>
        <begin position="690"/>
        <end position="868"/>
    </location>
</feature>
<dbReference type="GO" id="GO:0005524">
    <property type="term" value="F:ATP binding"/>
    <property type="evidence" value="ECO:0007669"/>
    <property type="project" value="UniProtKB-KW"/>
</dbReference>
<evidence type="ECO:0000256" key="5">
    <source>
        <dbReference type="ARBA" id="ARBA00022741"/>
    </source>
</evidence>
<evidence type="ECO:0000256" key="4">
    <source>
        <dbReference type="ARBA" id="ARBA00022640"/>
    </source>
</evidence>
<keyword evidence="16" id="KW-1185">Reference proteome</keyword>
<feature type="compositionally biased region" description="Low complexity" evidence="12">
    <location>
        <begin position="420"/>
        <end position="433"/>
    </location>
</feature>
<dbReference type="FunFam" id="3.40.50.300:FF:000500">
    <property type="entry name" value="ATP-dependent RNA helicase DHX29"/>
    <property type="match status" value="1"/>
</dbReference>
<organism evidence="15 16">
    <name type="scientific">Calocera viscosa (strain TUFC12733)</name>
    <dbReference type="NCBI Taxonomy" id="1330018"/>
    <lineage>
        <taxon>Eukaryota</taxon>
        <taxon>Fungi</taxon>
        <taxon>Dikarya</taxon>
        <taxon>Basidiomycota</taxon>
        <taxon>Agaricomycotina</taxon>
        <taxon>Dacrymycetes</taxon>
        <taxon>Dacrymycetales</taxon>
        <taxon>Dacrymycetaceae</taxon>
        <taxon>Calocera</taxon>
    </lineage>
</organism>
<feature type="region of interest" description="Disordered" evidence="12">
    <location>
        <begin position="212"/>
        <end position="287"/>
    </location>
</feature>
<dbReference type="SMART" id="SM00490">
    <property type="entry name" value="HELICc"/>
    <property type="match status" value="1"/>
</dbReference>
<keyword evidence="4" id="KW-0934">Plastid</keyword>
<dbReference type="EMBL" id="KV417286">
    <property type="protein sequence ID" value="KZO95981.1"/>
    <property type="molecule type" value="Genomic_DNA"/>
</dbReference>
<keyword evidence="7" id="KW-0347">Helicase</keyword>
<dbReference type="Pfam" id="PF07717">
    <property type="entry name" value="OB_NTP_bind"/>
    <property type="match status" value="1"/>
</dbReference>
<dbReference type="SMART" id="SM00847">
    <property type="entry name" value="HA2"/>
    <property type="match status" value="1"/>
</dbReference>
<accession>A0A167LSD1</accession>
<dbReference type="InterPro" id="IPR014001">
    <property type="entry name" value="Helicase_ATP-bd"/>
</dbReference>
<protein>
    <recommendedName>
        <fullName evidence="2">RNA helicase</fullName>
        <ecNumber evidence="2">3.6.4.13</ecNumber>
    </recommendedName>
</protein>
<dbReference type="EC" id="3.6.4.13" evidence="2"/>
<comment type="subcellular location">
    <subcellularLocation>
        <location evidence="1">Plastid</location>
        <location evidence="1">Chloroplast</location>
    </subcellularLocation>
</comment>
<name>A0A167LSD1_CALVF</name>
<dbReference type="Pfam" id="PF21010">
    <property type="entry name" value="HA2_C"/>
    <property type="match status" value="1"/>
</dbReference>
<dbReference type="GO" id="GO:0003723">
    <property type="term" value="F:RNA binding"/>
    <property type="evidence" value="ECO:0007669"/>
    <property type="project" value="UniProtKB-KW"/>
</dbReference>
<dbReference type="InterPro" id="IPR027417">
    <property type="entry name" value="P-loop_NTPase"/>
</dbReference>
<evidence type="ECO:0000256" key="6">
    <source>
        <dbReference type="ARBA" id="ARBA00022801"/>
    </source>
</evidence>
<keyword evidence="8" id="KW-0067">ATP-binding</keyword>
<feature type="compositionally biased region" description="Polar residues" evidence="12">
    <location>
        <begin position="231"/>
        <end position="254"/>
    </location>
</feature>
<feature type="compositionally biased region" description="Polar residues" evidence="12">
    <location>
        <begin position="44"/>
        <end position="55"/>
    </location>
</feature>
<dbReference type="OrthoDB" id="5600252at2759"/>
<evidence type="ECO:0000256" key="7">
    <source>
        <dbReference type="ARBA" id="ARBA00022806"/>
    </source>
</evidence>
<sequence>MAKKKKTALKPVARGFATTSVPKKVVPVEEPEPEPEVAVAAAGDTSTTSAISGTNGAPAAPAVEEFDPVKAEEQSLQNLVDKLQERTEREVARSLKAVEFDRRMARSLPTLPSFANTGGETGWVQRVFRLLEEHPPAPSRPQGIAGETEEKVLTRMGVTYGTLRRLGFSEERTQECLRAIVGVELDEAFDWLWMHCDEDELNFDRTDADHDDFKASASQTPTATDRFKRAQTPSTPTPNKSLTPSSTTDTSILLSPSPAEGSTAASSTASPLLHTQEPTPADSDDERAHIKSRILASYASGTDATSDLDADPHVEYAKIKLAMHELSEVRRQDGRVGRAGPHGDLMKELRERLDKVREHYFFREAEGEALYREEKEKADARALEASLKGLAIDPDSTLVPPPVDREAKKAAKAKVKEPKTPAAKPRASKSPARTPADEKDSSSESEEGMFGTMLDEMPSEEVTKTGTVVRIRDMALPKQGGARAPKQLLTDAVQKQPHGRHAAISYYRVGGASRACRAGVKIRWGGGREQVWEMDDEGCYDQTQAENFVATVALHGIAFVPLAGFGASNAIPGVQSSFRLLPAGFRDLWDELEAKRKDAEDAANRRTWAVLREIAEPKMDAWVPKTNNKIVKEVTTHADELPGHRFPTGNDLNPLQLQAGFFARQMGPAYQEMLMYRNMLPIAPFRTVITETLEQAQILVLSGETGCGKSTQVPSFILEEHLAAGKHCKILVTEPRRISAISLAQRVSNELGDPPGTLGTLASLVGYSIRLESNTTKNTRLTFATNGIALRMLEGGSGHGGKGTAFDDITHIVVDEVHERSIESDFLLIVIKSLLQQRKDIKVVLMSATLDAEKISHFFGGCPMITVPGRTFPVEVGFLEDAVEFSGWSIKEGSPYAKRGNDKYARSGKQPKFEWNEDQVLDDDDSDLVIENGAAAPTKVEPRYSSSTVSTIKLIDERMIPYDLVIRLLERLCFEDDIYIPYSAAVLVFMPGLNEIRRLNDMLNDHPMFSIEQAFRIYPLHSLISSEGQTAVFEIPPPGVRKIVIATNIAETGITIPDITCVIDTGRHREMRFDEKRQISKLVECYISKSNAKQRRGRAGRVQAGLCFHLFTKIRFETMMAEHPLPEMMRLSLSDLALRIKILKVDLGTSIQDVLSRALDPPSPINVQRAVSALVEVKALTGTEEITPMGRLLSKLPTDVHLGKFLLMAVLFRCLDPALTIAAGLNLKSPFVTPFGHEAEADKAKLGFKIGNSDFLTLHNVFSSWRRVCNNPGGTVRSFCRKNYLSYPNLQQIEELRQQFLSYLVDSSFIQVDKTYERELSRARYQRSNKVRFVPVPAFYDENGVNYDMVHAALAAGLYPKLLSIDSNNGSLKTLANGAPTSIHPSSVNFRTKAYDYGTNYLSYFTLMQSKKLYAWETGPADDVALLLMCGDMEHRYSSNAVYLDKKIKYRVPPRVNVALSYLRDRTAGIISLRMRGKEISEEQEEWWELLLDVLAKKDPDSRPGSQ</sequence>
<dbReference type="InterPro" id="IPR007502">
    <property type="entry name" value="Helicase-assoc_dom"/>
</dbReference>
<gene>
    <name evidence="15" type="ORF">CALVIDRAFT_564261</name>
</gene>
<keyword evidence="9" id="KW-0694">RNA-binding</keyword>
<dbReference type="PROSITE" id="PS51194">
    <property type="entry name" value="HELICASE_CTER"/>
    <property type="match status" value="1"/>
</dbReference>
<evidence type="ECO:0000256" key="9">
    <source>
        <dbReference type="ARBA" id="ARBA00022884"/>
    </source>
</evidence>
<evidence type="ECO:0000259" key="13">
    <source>
        <dbReference type="PROSITE" id="PS51192"/>
    </source>
</evidence>
<evidence type="ECO:0000256" key="2">
    <source>
        <dbReference type="ARBA" id="ARBA00012552"/>
    </source>
</evidence>
<keyword evidence="10" id="KW-0809">Transit peptide</keyword>
<dbReference type="SMART" id="SM00487">
    <property type="entry name" value="DEXDc"/>
    <property type="match status" value="1"/>
</dbReference>
<keyword evidence="3" id="KW-0150">Chloroplast</keyword>
<evidence type="ECO:0000256" key="3">
    <source>
        <dbReference type="ARBA" id="ARBA00022528"/>
    </source>
</evidence>
<dbReference type="CDD" id="cd18791">
    <property type="entry name" value="SF2_C_RHA"/>
    <property type="match status" value="1"/>
</dbReference>
<dbReference type="PROSITE" id="PS51192">
    <property type="entry name" value="HELICASE_ATP_BIND_1"/>
    <property type="match status" value="1"/>
</dbReference>
<dbReference type="GO" id="GO:0016787">
    <property type="term" value="F:hydrolase activity"/>
    <property type="evidence" value="ECO:0007669"/>
    <property type="project" value="UniProtKB-KW"/>
</dbReference>
<dbReference type="InterPro" id="IPR001650">
    <property type="entry name" value="Helicase_C-like"/>
</dbReference>
<dbReference type="InterPro" id="IPR011709">
    <property type="entry name" value="DEAD-box_helicase_OB_fold"/>
</dbReference>
<dbReference type="InterPro" id="IPR011545">
    <property type="entry name" value="DEAD/DEAH_box_helicase_dom"/>
</dbReference>
<dbReference type="STRING" id="1330018.A0A167LSD1"/>
<dbReference type="GO" id="GO:0003724">
    <property type="term" value="F:RNA helicase activity"/>
    <property type="evidence" value="ECO:0007669"/>
    <property type="project" value="UniProtKB-EC"/>
</dbReference>
<dbReference type="Gene3D" id="1.20.120.1080">
    <property type="match status" value="1"/>
</dbReference>
<evidence type="ECO:0000256" key="12">
    <source>
        <dbReference type="SAM" id="MobiDB-lite"/>
    </source>
</evidence>
<dbReference type="PANTHER" id="PTHR18934:SF145">
    <property type="entry name" value="ATP-DEPENDENT RNA HELICASE DHX57-RELATED"/>
    <property type="match status" value="1"/>
</dbReference>
<dbReference type="FunFam" id="3.40.50.300:FF:000819">
    <property type="entry name" value="ATP dependent RNA helicase, putative"/>
    <property type="match status" value="1"/>
</dbReference>
<evidence type="ECO:0000256" key="8">
    <source>
        <dbReference type="ARBA" id="ARBA00022840"/>
    </source>
</evidence>
<dbReference type="Gene3D" id="3.40.50.300">
    <property type="entry name" value="P-loop containing nucleotide triphosphate hydrolases"/>
    <property type="match status" value="2"/>
</dbReference>
<feature type="compositionally biased region" description="Basic and acidic residues" evidence="12">
    <location>
        <begin position="403"/>
        <end position="419"/>
    </location>
</feature>
<evidence type="ECO:0000256" key="11">
    <source>
        <dbReference type="ARBA" id="ARBA00047984"/>
    </source>
</evidence>
<evidence type="ECO:0000256" key="1">
    <source>
        <dbReference type="ARBA" id="ARBA00004229"/>
    </source>
</evidence>
<feature type="region of interest" description="Disordered" evidence="12">
    <location>
        <begin position="392"/>
        <end position="453"/>
    </location>
</feature>
<evidence type="ECO:0000259" key="14">
    <source>
        <dbReference type="PROSITE" id="PS51194"/>
    </source>
</evidence>
<dbReference type="CDD" id="cd17917">
    <property type="entry name" value="DEXHc_RHA-like"/>
    <property type="match status" value="1"/>
</dbReference>
<proteinExistence type="predicted"/>
<dbReference type="PANTHER" id="PTHR18934">
    <property type="entry name" value="ATP-DEPENDENT RNA HELICASE"/>
    <property type="match status" value="1"/>
</dbReference>
<feature type="compositionally biased region" description="Low complexity" evidence="12">
    <location>
        <begin position="255"/>
        <end position="271"/>
    </location>
</feature>
<keyword evidence="5" id="KW-0547">Nucleotide-binding</keyword>
<reference evidence="15 16" key="1">
    <citation type="journal article" date="2016" name="Mol. Biol. Evol.">
        <title>Comparative Genomics of Early-Diverging Mushroom-Forming Fungi Provides Insights into the Origins of Lignocellulose Decay Capabilities.</title>
        <authorList>
            <person name="Nagy L.G."/>
            <person name="Riley R."/>
            <person name="Tritt A."/>
            <person name="Adam C."/>
            <person name="Daum C."/>
            <person name="Floudas D."/>
            <person name="Sun H."/>
            <person name="Yadav J.S."/>
            <person name="Pangilinan J."/>
            <person name="Larsson K.H."/>
            <person name="Matsuura K."/>
            <person name="Barry K."/>
            <person name="Labutti K."/>
            <person name="Kuo R."/>
            <person name="Ohm R.A."/>
            <person name="Bhattacharya S.S."/>
            <person name="Shirouzu T."/>
            <person name="Yoshinaga Y."/>
            <person name="Martin F.M."/>
            <person name="Grigoriev I.V."/>
            <person name="Hibbett D.S."/>
        </authorList>
    </citation>
    <scope>NUCLEOTIDE SEQUENCE [LARGE SCALE GENOMIC DNA]</scope>
    <source>
        <strain evidence="15 16">TUFC12733</strain>
    </source>
</reference>
<evidence type="ECO:0000256" key="10">
    <source>
        <dbReference type="ARBA" id="ARBA00022946"/>
    </source>
</evidence>
<keyword evidence="6 15" id="KW-0378">Hydrolase</keyword>
<dbReference type="Proteomes" id="UP000076738">
    <property type="component" value="Unassembled WGS sequence"/>
</dbReference>
<dbReference type="Pfam" id="PF00271">
    <property type="entry name" value="Helicase_C"/>
    <property type="match status" value="1"/>
</dbReference>
<evidence type="ECO:0000313" key="15">
    <source>
        <dbReference type="EMBL" id="KZO95981.1"/>
    </source>
</evidence>